<comment type="catalytic activity">
    <reaction evidence="8">
        <text>(6S)-5,6,7,8-tetrahydrofolate + NADP(+) = 7,8-dihydrofolate + NADPH + H(+)</text>
        <dbReference type="Rhea" id="RHEA:15009"/>
        <dbReference type="ChEBI" id="CHEBI:15378"/>
        <dbReference type="ChEBI" id="CHEBI:57451"/>
        <dbReference type="ChEBI" id="CHEBI:57453"/>
        <dbReference type="ChEBI" id="CHEBI:57783"/>
        <dbReference type="ChEBI" id="CHEBI:58349"/>
        <dbReference type="EC" id="1.5.1.3"/>
    </reaction>
</comment>
<evidence type="ECO:0000256" key="2">
    <source>
        <dbReference type="ARBA" id="ARBA00009539"/>
    </source>
</evidence>
<feature type="domain" description="DHFR" evidence="10">
    <location>
        <begin position="5"/>
        <end position="184"/>
    </location>
</feature>
<evidence type="ECO:0000256" key="1">
    <source>
        <dbReference type="ARBA" id="ARBA00004903"/>
    </source>
</evidence>
<protein>
    <recommendedName>
        <fullName evidence="3">dihydrofolate reductase</fullName>
        <ecNumber evidence="3">1.5.1.3</ecNumber>
    </recommendedName>
</protein>
<dbReference type="Pfam" id="PF00186">
    <property type="entry name" value="DHFR_1"/>
    <property type="match status" value="1"/>
</dbReference>
<dbReference type="PROSITE" id="PS00075">
    <property type="entry name" value="DHFR_1"/>
    <property type="match status" value="1"/>
</dbReference>
<proteinExistence type="inferred from homology"/>
<keyword evidence="6" id="KW-0560">Oxidoreductase</keyword>
<dbReference type="SUPFAM" id="SSF53597">
    <property type="entry name" value="Dihydrofolate reductase-like"/>
    <property type="match status" value="1"/>
</dbReference>
<evidence type="ECO:0000256" key="6">
    <source>
        <dbReference type="ARBA" id="ARBA00023002"/>
    </source>
</evidence>
<dbReference type="EC" id="1.5.1.3" evidence="3"/>
<dbReference type="FunFam" id="3.40.430.10:FF:000002">
    <property type="entry name" value="Dihydrofolate reductase"/>
    <property type="match status" value="1"/>
</dbReference>
<reference evidence="11" key="1">
    <citation type="submission" date="2021-02" db="EMBL/GenBank/DDBJ databases">
        <authorList>
            <person name="Steward A R."/>
        </authorList>
    </citation>
    <scope>NUCLEOTIDE SEQUENCE</scope>
</reference>
<dbReference type="InterPro" id="IPR017925">
    <property type="entry name" value="DHFR_CS"/>
</dbReference>
<dbReference type="PRINTS" id="PR00070">
    <property type="entry name" value="DHFR"/>
</dbReference>
<comment type="pathway">
    <text evidence="1">Cofactor biosynthesis; tetrahydrofolate biosynthesis; 5,6,7,8-tetrahydrofolate from 7,8-dihydrofolate: step 1/1.</text>
</comment>
<dbReference type="GO" id="GO:0046655">
    <property type="term" value="P:folic acid metabolic process"/>
    <property type="evidence" value="ECO:0007669"/>
    <property type="project" value="TreeGrafter"/>
</dbReference>
<name>A0A821QZZ1_9NEOP</name>
<dbReference type="GO" id="GO:0004146">
    <property type="term" value="F:dihydrofolate reductase activity"/>
    <property type="evidence" value="ECO:0007669"/>
    <property type="project" value="UniProtKB-EC"/>
</dbReference>
<keyword evidence="4" id="KW-0554">One-carbon metabolism</keyword>
<evidence type="ECO:0000256" key="9">
    <source>
        <dbReference type="RuleBase" id="RU004474"/>
    </source>
</evidence>
<keyword evidence="12" id="KW-1185">Reference proteome</keyword>
<accession>A0A821QZZ1</accession>
<dbReference type="OrthoDB" id="4664297at2759"/>
<evidence type="ECO:0000256" key="7">
    <source>
        <dbReference type="ARBA" id="ARBA00025067"/>
    </source>
</evidence>
<sequence length="186" mass="21324">MAKIKLNLIAAACENMGIGVNGTLPWRLKNEMAYFTKMTSVVQDNSRQNAVIMGRVTWDCIPPKYKPLPDRINIILTRNVDDVKKGVPNGVEVVNNLDEAIKLIESRSDIESAWVIGGSHIYKAAIEHPNCEKIYLTEIQKKYECDTFFPDFDRKQFQLINEDGVVSDKHTENGIEYYTRVYKKCY</sequence>
<dbReference type="GO" id="GO:0005739">
    <property type="term" value="C:mitochondrion"/>
    <property type="evidence" value="ECO:0007669"/>
    <property type="project" value="TreeGrafter"/>
</dbReference>
<dbReference type="GO" id="GO:0006730">
    <property type="term" value="P:one-carbon metabolic process"/>
    <property type="evidence" value="ECO:0007669"/>
    <property type="project" value="UniProtKB-KW"/>
</dbReference>
<dbReference type="Proteomes" id="UP000663880">
    <property type="component" value="Unassembled WGS sequence"/>
</dbReference>
<dbReference type="CDD" id="cd00209">
    <property type="entry name" value="DHFR"/>
    <property type="match status" value="1"/>
</dbReference>
<dbReference type="InterPro" id="IPR024072">
    <property type="entry name" value="DHFR-like_dom_sf"/>
</dbReference>
<evidence type="ECO:0000256" key="5">
    <source>
        <dbReference type="ARBA" id="ARBA00022857"/>
    </source>
</evidence>
<dbReference type="PROSITE" id="PS51330">
    <property type="entry name" value="DHFR_2"/>
    <property type="match status" value="1"/>
</dbReference>
<dbReference type="EMBL" id="CAJOBZ010000011">
    <property type="protein sequence ID" value="CAF4833361.1"/>
    <property type="molecule type" value="Genomic_DNA"/>
</dbReference>
<dbReference type="InterPro" id="IPR001796">
    <property type="entry name" value="DHFR_dom"/>
</dbReference>
<comment type="function">
    <text evidence="7">Key enzyme in folate metabolism. Catalyzes an essential reaction for de novo glycine and purine synthesis, and for DNA precursor synthesis.</text>
</comment>
<dbReference type="AlphaFoldDB" id="A0A821QZZ1"/>
<dbReference type="GO" id="GO:0050661">
    <property type="term" value="F:NADP binding"/>
    <property type="evidence" value="ECO:0007669"/>
    <property type="project" value="InterPro"/>
</dbReference>
<evidence type="ECO:0000256" key="8">
    <source>
        <dbReference type="ARBA" id="ARBA00048873"/>
    </source>
</evidence>
<evidence type="ECO:0000256" key="4">
    <source>
        <dbReference type="ARBA" id="ARBA00022563"/>
    </source>
</evidence>
<dbReference type="GO" id="GO:0046654">
    <property type="term" value="P:tetrahydrofolate biosynthetic process"/>
    <property type="evidence" value="ECO:0007669"/>
    <property type="project" value="UniProtKB-UniPathway"/>
</dbReference>
<keyword evidence="5" id="KW-0521">NADP</keyword>
<comment type="similarity">
    <text evidence="2 9">Belongs to the dihydrofolate reductase family.</text>
</comment>
<dbReference type="InterPro" id="IPR012259">
    <property type="entry name" value="DHFR"/>
</dbReference>
<evidence type="ECO:0000256" key="3">
    <source>
        <dbReference type="ARBA" id="ARBA00012856"/>
    </source>
</evidence>
<dbReference type="UniPathway" id="UPA00077">
    <property type="reaction ID" value="UER00158"/>
</dbReference>
<evidence type="ECO:0000259" key="10">
    <source>
        <dbReference type="PROSITE" id="PS51330"/>
    </source>
</evidence>
<comment type="caution">
    <text evidence="11">The sequence shown here is derived from an EMBL/GenBank/DDBJ whole genome shotgun (WGS) entry which is preliminary data.</text>
</comment>
<gene>
    <name evidence="11" type="ORF">PMACD_LOCUS5516</name>
</gene>
<evidence type="ECO:0000313" key="12">
    <source>
        <dbReference type="Proteomes" id="UP000663880"/>
    </source>
</evidence>
<evidence type="ECO:0000313" key="11">
    <source>
        <dbReference type="EMBL" id="CAF4833361.1"/>
    </source>
</evidence>
<dbReference type="PANTHER" id="PTHR48069:SF3">
    <property type="entry name" value="DIHYDROFOLATE REDUCTASE"/>
    <property type="match status" value="1"/>
</dbReference>
<dbReference type="GO" id="GO:0046452">
    <property type="term" value="P:dihydrofolate metabolic process"/>
    <property type="evidence" value="ECO:0007669"/>
    <property type="project" value="TreeGrafter"/>
</dbReference>
<dbReference type="PANTHER" id="PTHR48069">
    <property type="entry name" value="DIHYDROFOLATE REDUCTASE"/>
    <property type="match status" value="1"/>
</dbReference>
<organism evidence="11 12">
    <name type="scientific">Pieris macdunnoughi</name>
    <dbReference type="NCBI Taxonomy" id="345717"/>
    <lineage>
        <taxon>Eukaryota</taxon>
        <taxon>Metazoa</taxon>
        <taxon>Ecdysozoa</taxon>
        <taxon>Arthropoda</taxon>
        <taxon>Hexapoda</taxon>
        <taxon>Insecta</taxon>
        <taxon>Pterygota</taxon>
        <taxon>Neoptera</taxon>
        <taxon>Endopterygota</taxon>
        <taxon>Lepidoptera</taxon>
        <taxon>Glossata</taxon>
        <taxon>Ditrysia</taxon>
        <taxon>Papilionoidea</taxon>
        <taxon>Pieridae</taxon>
        <taxon>Pierinae</taxon>
        <taxon>Pieris</taxon>
    </lineage>
</organism>
<dbReference type="Gene3D" id="3.40.430.10">
    <property type="entry name" value="Dihydrofolate Reductase, subunit A"/>
    <property type="match status" value="1"/>
</dbReference>